<dbReference type="PANTHER" id="PTHR30346">
    <property type="entry name" value="TRANSCRIPTIONAL DUAL REGULATOR HCAR-RELATED"/>
    <property type="match status" value="1"/>
</dbReference>
<dbReference type="Gene3D" id="1.10.10.10">
    <property type="entry name" value="Winged helix-like DNA-binding domain superfamily/Winged helix DNA-binding domain"/>
    <property type="match status" value="1"/>
</dbReference>
<evidence type="ECO:0000313" key="6">
    <source>
        <dbReference type="EMBL" id="MFD2183518.1"/>
    </source>
</evidence>
<dbReference type="Pfam" id="PF00126">
    <property type="entry name" value="HTH_1"/>
    <property type="match status" value="1"/>
</dbReference>
<comment type="caution">
    <text evidence="6">The sequence shown here is derived from an EMBL/GenBank/DDBJ whole genome shotgun (WGS) entry which is preliminary data.</text>
</comment>
<gene>
    <name evidence="6" type="ORF">ACFSOX_15285</name>
</gene>
<name>A0ABW5AKN4_9BRAD</name>
<dbReference type="RefSeq" id="WP_378478678.1">
    <property type="nucleotide sequence ID" value="NZ_JBHUIW010000018.1"/>
</dbReference>
<dbReference type="PROSITE" id="PS50931">
    <property type="entry name" value="HTH_LYSR"/>
    <property type="match status" value="1"/>
</dbReference>
<dbReference type="CDD" id="cd08414">
    <property type="entry name" value="PBP2_LTTR_aromatics_like"/>
    <property type="match status" value="1"/>
</dbReference>
<feature type="domain" description="HTH lysR-type" evidence="5">
    <location>
        <begin position="1"/>
        <end position="58"/>
    </location>
</feature>
<comment type="similarity">
    <text evidence="1">Belongs to the LysR transcriptional regulatory family.</text>
</comment>
<dbReference type="Gene3D" id="3.40.190.10">
    <property type="entry name" value="Periplasmic binding protein-like II"/>
    <property type="match status" value="2"/>
</dbReference>
<sequence>MNDRQMRYFIAVAEALSFSRAARQLNVSQPPLSMQIKALEEELGAALLVRTRRRVELTEAGRLFLASARRAVRQMDEAAALVRQSAEGKAGVLRLGFTSSVPLSRVFARIMRSFRAAHPRVEVELLHMSTRDQLDALVDDRLDAGILRPANGAQPRPGVTLHEVWRDRLAVFLPEAHRLAGETGPIVMADLRAEDFVMVSRPLGCGVHEQTVRLCAAAGFLPRVVQESRELTTVLGLVAAGLGVSLLPQCYAGVGMAGVVARPIAAADAASRLMLAVRSPHPSPVAARFVAVVEACLRKEAENCDEAGLGDSVVPAALDRTDGRRSVAPAKATAEIG</sequence>
<keyword evidence="7" id="KW-1185">Reference proteome</keyword>
<evidence type="ECO:0000256" key="3">
    <source>
        <dbReference type="ARBA" id="ARBA00023125"/>
    </source>
</evidence>
<protein>
    <submittedName>
        <fullName evidence="6">LysR family transcriptional regulator</fullName>
    </submittedName>
</protein>
<organism evidence="6 7">
    <name type="scientific">Rhodoplanes azumiensis</name>
    <dbReference type="NCBI Taxonomy" id="1897628"/>
    <lineage>
        <taxon>Bacteria</taxon>
        <taxon>Pseudomonadati</taxon>
        <taxon>Pseudomonadota</taxon>
        <taxon>Alphaproteobacteria</taxon>
        <taxon>Hyphomicrobiales</taxon>
        <taxon>Nitrobacteraceae</taxon>
        <taxon>Rhodoplanes</taxon>
    </lineage>
</organism>
<keyword evidence="3" id="KW-0238">DNA-binding</keyword>
<proteinExistence type="inferred from homology"/>
<evidence type="ECO:0000256" key="1">
    <source>
        <dbReference type="ARBA" id="ARBA00009437"/>
    </source>
</evidence>
<dbReference type="Pfam" id="PF03466">
    <property type="entry name" value="LysR_substrate"/>
    <property type="match status" value="1"/>
</dbReference>
<reference evidence="7" key="1">
    <citation type="journal article" date="2019" name="Int. J. Syst. Evol. Microbiol.">
        <title>The Global Catalogue of Microorganisms (GCM) 10K type strain sequencing project: providing services to taxonomists for standard genome sequencing and annotation.</title>
        <authorList>
            <consortium name="The Broad Institute Genomics Platform"/>
            <consortium name="The Broad Institute Genome Sequencing Center for Infectious Disease"/>
            <person name="Wu L."/>
            <person name="Ma J."/>
        </authorList>
    </citation>
    <scope>NUCLEOTIDE SEQUENCE [LARGE SCALE GENOMIC DNA]</scope>
    <source>
        <strain evidence="7">CGMCC 1.6774</strain>
    </source>
</reference>
<evidence type="ECO:0000259" key="5">
    <source>
        <dbReference type="PROSITE" id="PS50931"/>
    </source>
</evidence>
<evidence type="ECO:0000256" key="2">
    <source>
        <dbReference type="ARBA" id="ARBA00023015"/>
    </source>
</evidence>
<dbReference type="SUPFAM" id="SSF46785">
    <property type="entry name" value="Winged helix' DNA-binding domain"/>
    <property type="match status" value="1"/>
</dbReference>
<dbReference type="Proteomes" id="UP001597314">
    <property type="component" value="Unassembled WGS sequence"/>
</dbReference>
<keyword evidence="4" id="KW-0804">Transcription</keyword>
<keyword evidence="2" id="KW-0805">Transcription regulation</keyword>
<dbReference type="InterPro" id="IPR036390">
    <property type="entry name" value="WH_DNA-bd_sf"/>
</dbReference>
<dbReference type="SUPFAM" id="SSF53850">
    <property type="entry name" value="Periplasmic binding protein-like II"/>
    <property type="match status" value="1"/>
</dbReference>
<dbReference type="InterPro" id="IPR005119">
    <property type="entry name" value="LysR_subst-bd"/>
</dbReference>
<dbReference type="InterPro" id="IPR000847">
    <property type="entry name" value="LysR_HTH_N"/>
</dbReference>
<dbReference type="InterPro" id="IPR036388">
    <property type="entry name" value="WH-like_DNA-bd_sf"/>
</dbReference>
<dbReference type="PRINTS" id="PR00039">
    <property type="entry name" value="HTHLYSR"/>
</dbReference>
<dbReference type="PANTHER" id="PTHR30346:SF17">
    <property type="entry name" value="LYSR FAMILY TRANSCRIPTIONAL REGULATOR"/>
    <property type="match status" value="1"/>
</dbReference>
<evidence type="ECO:0000313" key="7">
    <source>
        <dbReference type="Proteomes" id="UP001597314"/>
    </source>
</evidence>
<evidence type="ECO:0000256" key="4">
    <source>
        <dbReference type="ARBA" id="ARBA00023163"/>
    </source>
</evidence>
<dbReference type="EMBL" id="JBHUIW010000018">
    <property type="protein sequence ID" value="MFD2183518.1"/>
    <property type="molecule type" value="Genomic_DNA"/>
</dbReference>
<accession>A0ABW5AKN4</accession>